<accession>A0AAN9LPC2</accession>
<proteinExistence type="predicted"/>
<dbReference type="Proteomes" id="UP001367508">
    <property type="component" value="Unassembled WGS sequence"/>
</dbReference>
<name>A0AAN9LPC2_CANGL</name>
<organism evidence="1 2">
    <name type="scientific">Canavalia gladiata</name>
    <name type="common">Sword bean</name>
    <name type="synonym">Dolichos gladiatus</name>
    <dbReference type="NCBI Taxonomy" id="3824"/>
    <lineage>
        <taxon>Eukaryota</taxon>
        <taxon>Viridiplantae</taxon>
        <taxon>Streptophyta</taxon>
        <taxon>Embryophyta</taxon>
        <taxon>Tracheophyta</taxon>
        <taxon>Spermatophyta</taxon>
        <taxon>Magnoliopsida</taxon>
        <taxon>eudicotyledons</taxon>
        <taxon>Gunneridae</taxon>
        <taxon>Pentapetalae</taxon>
        <taxon>rosids</taxon>
        <taxon>fabids</taxon>
        <taxon>Fabales</taxon>
        <taxon>Fabaceae</taxon>
        <taxon>Papilionoideae</taxon>
        <taxon>50 kb inversion clade</taxon>
        <taxon>NPAAA clade</taxon>
        <taxon>indigoferoid/millettioid clade</taxon>
        <taxon>Phaseoleae</taxon>
        <taxon>Canavalia</taxon>
    </lineage>
</organism>
<evidence type="ECO:0000313" key="2">
    <source>
        <dbReference type="Proteomes" id="UP001367508"/>
    </source>
</evidence>
<comment type="caution">
    <text evidence="1">The sequence shown here is derived from an EMBL/GenBank/DDBJ whole genome shotgun (WGS) entry which is preliminary data.</text>
</comment>
<dbReference type="AlphaFoldDB" id="A0AAN9LPC2"/>
<gene>
    <name evidence="1" type="ORF">VNO77_20294</name>
</gene>
<dbReference type="EMBL" id="JAYMYQ010000004">
    <property type="protein sequence ID" value="KAK7339616.1"/>
    <property type="molecule type" value="Genomic_DNA"/>
</dbReference>
<evidence type="ECO:0000313" key="1">
    <source>
        <dbReference type="EMBL" id="KAK7339616.1"/>
    </source>
</evidence>
<sequence length="99" mass="11251">MLLPLSHHDCCALVLSSIKFYVACCYYYAAPTMLLLLCRYCAAVEICQQPNTNDPCNPISEQIRNHLIRSQLQSETDQNILKSNCNGPRIYKPNLPMTD</sequence>
<reference evidence="1 2" key="1">
    <citation type="submission" date="2024-01" db="EMBL/GenBank/DDBJ databases">
        <title>The genomes of 5 underutilized Papilionoideae crops provide insights into root nodulation and disease resistanc.</title>
        <authorList>
            <person name="Jiang F."/>
        </authorList>
    </citation>
    <scope>NUCLEOTIDE SEQUENCE [LARGE SCALE GENOMIC DNA]</scope>
    <source>
        <strain evidence="1">LVBAO_FW01</strain>
        <tissue evidence="1">Leaves</tissue>
    </source>
</reference>
<keyword evidence="2" id="KW-1185">Reference proteome</keyword>
<protein>
    <submittedName>
        <fullName evidence="1">Uncharacterized protein</fullName>
    </submittedName>
</protein>